<accession>A0A166AVC5</accession>
<gene>
    <name evidence="3" type="ORF">MBORA_11270</name>
</gene>
<dbReference type="EMBL" id="LWMU01000069">
    <property type="protein sequence ID" value="KZX12514.1"/>
    <property type="molecule type" value="Genomic_DNA"/>
</dbReference>
<comment type="caution">
    <text evidence="3">The sequence shown here is derived from an EMBL/GenBank/DDBJ whole genome shotgun (WGS) entry which is preliminary data.</text>
</comment>
<feature type="compositionally biased region" description="Low complexity" evidence="1">
    <location>
        <begin position="572"/>
        <end position="598"/>
    </location>
</feature>
<dbReference type="SMART" id="SM00710">
    <property type="entry name" value="PbH1"/>
    <property type="match status" value="6"/>
</dbReference>
<keyword evidence="2" id="KW-1133">Transmembrane helix</keyword>
<sequence length="735" mass="80736">MCILTISSISASNNLIESLSTNNNGSEAIYIPNSDLNLLSGNGNDVETPDIPDLIVNDTFYVTSDDIEDYFPNRQLESKYYNKTLIFTGNFENVGKLIIDVNNVTLKGVGSYLKNTVFDLRADNITLDSFNMDLDSEFEDNDGAAIEFIANNIVLSNLRINYIVPRNVEAYAIYGIGQPYRSIKNFKMFNSIINFEGHNDYVNKYNYAVKLVDCVDSVMENNSLVTSLPLRNVVFGAMGASLDSDFVLSVGVENCHNFTFIGNSIIANVNNRPAFTYPTLDCFLISKCDNSSILNNSIYMTDFLTFPGVENYLYGIDVYNLNNLTIAYNNISIITTGGKLAAGTAYPIQITGPISAVNITYNDIYTFSNGPNIGIYSQNYYGNTSLSITHNRINVTGLAGSHEWALVAGIETQDSNSTIQNNTIEVHSVAPVDIGDNIYGISYRQKTSGNHTYNIQNNTVFSDGFYSVYLLSSVNSNVINNLLVSYNDKVKAGLNGFNYNEFSSHIGINFYNNKVINAFDYFANKYNNIDGGEGFNYTNPTNINSISNNIDGSSVIAIPSNNHYNYNPLIPGNSNNQGNPNNQGSNQQNNQGNSNGNSSQGGSGNGVNDNNSGEGNSSGNKLSLRDLLANFFNSNSDKGKVNRSNYNSNANHEITSNNTDQTPSTEGEDALMSDVKSVESTSESPSASDSASKKAYELDDLVKENKLFIPSVFFIIFVLILMLVGYRRKNKNLNK</sequence>
<name>A0A166AVC5_METOA</name>
<evidence type="ECO:0000256" key="2">
    <source>
        <dbReference type="SAM" id="Phobius"/>
    </source>
</evidence>
<evidence type="ECO:0008006" key="5">
    <source>
        <dbReference type="Google" id="ProtNLM"/>
    </source>
</evidence>
<feature type="region of interest" description="Disordered" evidence="1">
    <location>
        <begin position="634"/>
        <end position="694"/>
    </location>
</feature>
<proteinExistence type="predicted"/>
<evidence type="ECO:0000313" key="3">
    <source>
        <dbReference type="EMBL" id="KZX12514.1"/>
    </source>
</evidence>
<evidence type="ECO:0000313" key="4">
    <source>
        <dbReference type="Proteomes" id="UP000077428"/>
    </source>
</evidence>
<dbReference type="AlphaFoldDB" id="A0A166AVC5"/>
<feature type="compositionally biased region" description="Polar residues" evidence="1">
    <location>
        <begin position="634"/>
        <end position="665"/>
    </location>
</feature>
<keyword evidence="2" id="KW-0472">Membrane</keyword>
<protein>
    <recommendedName>
        <fullName evidence="5">Right handed beta helix domain-containing protein</fullName>
    </recommendedName>
</protein>
<reference evidence="4" key="1">
    <citation type="journal article" date="2016" name="Genome Announc.">
        <title>Draft Genome Sequences of Methanobrevibacter curvatus DSM11111, Methanobrevibacter cuticularis DSM11139, Methanobrevibacter filiformis DSM11501, and Methanobrevibacter oralis DSM7256.</title>
        <authorList>
            <person name="Poehlein A."/>
            <person name="Seedorf H."/>
        </authorList>
    </citation>
    <scope>NUCLEOTIDE SEQUENCE [LARGE SCALE GENOMIC DNA]</scope>
    <source>
        <strain evidence="4">DSM 7256 / JCM 30027 / ZR</strain>
    </source>
</reference>
<dbReference type="STRING" id="66851.MBORA_11270"/>
<keyword evidence="4" id="KW-1185">Reference proteome</keyword>
<feature type="compositionally biased region" description="Low complexity" evidence="1">
    <location>
        <begin position="678"/>
        <end position="690"/>
    </location>
</feature>
<organism evidence="3 4">
    <name type="scientific">Methanobrevibacter oralis</name>
    <dbReference type="NCBI Taxonomy" id="66851"/>
    <lineage>
        <taxon>Archaea</taxon>
        <taxon>Methanobacteriati</taxon>
        <taxon>Methanobacteriota</taxon>
        <taxon>Methanomada group</taxon>
        <taxon>Methanobacteria</taxon>
        <taxon>Methanobacteriales</taxon>
        <taxon>Methanobacteriaceae</taxon>
        <taxon>Methanobrevibacter</taxon>
    </lineage>
</organism>
<dbReference type="InterPro" id="IPR006626">
    <property type="entry name" value="PbH1"/>
</dbReference>
<feature type="compositionally biased region" description="Low complexity" evidence="1">
    <location>
        <begin position="606"/>
        <end position="620"/>
    </location>
</feature>
<keyword evidence="2" id="KW-0812">Transmembrane</keyword>
<evidence type="ECO:0000256" key="1">
    <source>
        <dbReference type="SAM" id="MobiDB-lite"/>
    </source>
</evidence>
<feature type="transmembrane region" description="Helical" evidence="2">
    <location>
        <begin position="707"/>
        <end position="726"/>
    </location>
</feature>
<feature type="region of interest" description="Disordered" evidence="1">
    <location>
        <begin position="567"/>
        <end position="620"/>
    </location>
</feature>
<dbReference type="PATRIC" id="fig|66851.6.peg.1229"/>
<dbReference type="Proteomes" id="UP000077428">
    <property type="component" value="Unassembled WGS sequence"/>
</dbReference>
<dbReference type="RefSeq" id="WP_169805467.1">
    <property type="nucleotide sequence ID" value="NZ_LT985179.1"/>
</dbReference>